<keyword evidence="3" id="KW-1185">Reference proteome</keyword>
<dbReference type="SUPFAM" id="SSF55681">
    <property type="entry name" value="Class II aaRS and biotin synthetases"/>
    <property type="match status" value="1"/>
</dbReference>
<dbReference type="Proteomes" id="UP000192366">
    <property type="component" value="Unassembled WGS sequence"/>
</dbReference>
<dbReference type="Gene3D" id="3.30.930.10">
    <property type="entry name" value="Bira Bifunctional Protein, Domain 2"/>
    <property type="match status" value="1"/>
</dbReference>
<proteinExistence type="predicted"/>
<organism evidence="2 3">
    <name type="scientific">Mycolicibacterium bacteremicum</name>
    <name type="common">Mycobacterium bacteremicum</name>
    <dbReference type="NCBI Taxonomy" id="564198"/>
    <lineage>
        <taxon>Bacteria</taxon>
        <taxon>Bacillati</taxon>
        <taxon>Actinomycetota</taxon>
        <taxon>Actinomycetes</taxon>
        <taxon>Mycobacteriales</taxon>
        <taxon>Mycobacteriaceae</taxon>
        <taxon>Mycolicibacterium</taxon>
    </lineage>
</organism>
<dbReference type="EMBL" id="MVHJ01000038">
    <property type="protein sequence ID" value="ORA01926.1"/>
    <property type="molecule type" value="Genomic_DNA"/>
</dbReference>
<dbReference type="OrthoDB" id="583154at2"/>
<gene>
    <name evidence="2" type="ORF">BST17_26110</name>
</gene>
<reference evidence="2 3" key="1">
    <citation type="submission" date="2017-02" db="EMBL/GenBank/DDBJ databases">
        <title>The new phylogeny of genus Mycobacterium.</title>
        <authorList>
            <person name="Tortoli E."/>
            <person name="Trovato A."/>
            <person name="Cirillo D.M."/>
        </authorList>
    </citation>
    <scope>NUCLEOTIDE SEQUENCE [LARGE SCALE GENOMIC DNA]</scope>
    <source>
        <strain evidence="2 3">DSM 45578</strain>
    </source>
</reference>
<protein>
    <recommendedName>
        <fullName evidence="1">Aminoacyl-transfer RNA synthetases class-II family profile domain-containing protein</fullName>
    </recommendedName>
</protein>
<dbReference type="InterPro" id="IPR006195">
    <property type="entry name" value="aa-tRNA-synth_II"/>
</dbReference>
<accession>A0A1W9YPF1</accession>
<feature type="domain" description="Aminoacyl-transfer RNA synthetases class-II family profile" evidence="1">
    <location>
        <begin position="167"/>
        <end position="313"/>
    </location>
</feature>
<comment type="caution">
    <text evidence="2">The sequence shown here is derived from an EMBL/GenBank/DDBJ whole genome shotgun (WGS) entry which is preliminary data.</text>
</comment>
<dbReference type="STRING" id="564198.BST17_26110"/>
<evidence type="ECO:0000313" key="3">
    <source>
        <dbReference type="Proteomes" id="UP000192366"/>
    </source>
</evidence>
<name>A0A1W9YPF1_MYCBA</name>
<sequence>MDVRTGRGRKWQDEAVTTPSDLDEARRLFRDDLVAAGLLIPLGIDGLYGRSGVFEGIIDGIDRVVVAKGRAVHGDRALTRRFPPLYPREAFEKTDYIASFPNLTGAVSTFTGDNRDHRALLADREAGRPWDGHLHPAGTMLVSAACHPSYATLPTVIADEGILLDVYGYCFRHEPAIDPARMQAFRMHEYVLVGSPEQARLHRDSWVGHGLEVLAQLGLEATAVAANDPFFGRAGKMLAANQRDDDLKTELVIRLYGDLDDGTAVVSANCHRDHFGDTFGLRGAGGEVAHSACVGFGMERIALALLRTHGLDPSSWPAGPRELLGQ</sequence>
<evidence type="ECO:0000259" key="1">
    <source>
        <dbReference type="PROSITE" id="PS50862"/>
    </source>
</evidence>
<evidence type="ECO:0000313" key="2">
    <source>
        <dbReference type="EMBL" id="ORA01926.1"/>
    </source>
</evidence>
<dbReference type="PROSITE" id="PS50862">
    <property type="entry name" value="AA_TRNA_LIGASE_II"/>
    <property type="match status" value="1"/>
</dbReference>
<dbReference type="InterPro" id="IPR045864">
    <property type="entry name" value="aa-tRNA-synth_II/BPL/LPL"/>
</dbReference>
<dbReference type="AlphaFoldDB" id="A0A1W9YPF1"/>
<dbReference type="NCBIfam" id="NF005479">
    <property type="entry name" value="PRK07080.1"/>
    <property type="match status" value="1"/>
</dbReference>
<dbReference type="RefSeq" id="WP_083061894.1">
    <property type="nucleotide sequence ID" value="NZ_JACKVM010000008.1"/>
</dbReference>